<evidence type="ECO:0000313" key="1">
    <source>
        <dbReference type="EMBL" id="UXH45601.1"/>
    </source>
</evidence>
<name>A0ACD4CB01_9BACI</name>
<proteinExistence type="predicted"/>
<protein>
    <submittedName>
        <fullName evidence="1">Uncharacterized protein</fullName>
    </submittedName>
</protein>
<gene>
    <name evidence="1" type="ORF">N5C46_05920</name>
</gene>
<accession>A0ACD4CB01</accession>
<evidence type="ECO:0000313" key="2">
    <source>
        <dbReference type="Proteomes" id="UP001064027"/>
    </source>
</evidence>
<reference evidence="1" key="1">
    <citation type="submission" date="2022-09" db="EMBL/GenBank/DDBJ databases">
        <title>Complete genome sequence of Rossellomorea vietnamensis strain RL-WG62, a newly isolated PGPR with the potential for plant salinity stress alleviation.</title>
        <authorList>
            <person name="Ren L."/>
            <person name="Wang G."/>
            <person name="Hu H."/>
        </authorList>
    </citation>
    <scope>NUCLEOTIDE SEQUENCE</scope>
    <source>
        <strain evidence="1">RL-WG62</strain>
    </source>
</reference>
<keyword evidence="2" id="KW-1185">Reference proteome</keyword>
<dbReference type="EMBL" id="CP104558">
    <property type="protein sequence ID" value="UXH45601.1"/>
    <property type="molecule type" value="Genomic_DNA"/>
</dbReference>
<dbReference type="Proteomes" id="UP001064027">
    <property type="component" value="Chromosome"/>
</dbReference>
<organism evidence="1 2">
    <name type="scientific">Rossellomorea vietnamensis</name>
    <dbReference type="NCBI Taxonomy" id="218284"/>
    <lineage>
        <taxon>Bacteria</taxon>
        <taxon>Bacillati</taxon>
        <taxon>Bacillota</taxon>
        <taxon>Bacilli</taxon>
        <taxon>Bacillales</taxon>
        <taxon>Bacillaceae</taxon>
        <taxon>Rossellomorea</taxon>
    </lineage>
</organism>
<sequence>MSIFMIVLALIVLALAGYSLVYTFRLAGQEKRLKGDFDTDIPDVVKEHPFIRNPVFLSILIGTILITLFIIYWSIRYLS</sequence>